<accession>A0A2M3ZRG9</accession>
<name>A0A2M3ZRG9_9DIPT</name>
<feature type="compositionally biased region" description="Basic and acidic residues" evidence="1">
    <location>
        <begin position="109"/>
        <end position="120"/>
    </location>
</feature>
<dbReference type="EMBL" id="GGFM01010378">
    <property type="protein sequence ID" value="MBW31129.1"/>
    <property type="molecule type" value="Transcribed_RNA"/>
</dbReference>
<dbReference type="AlphaFoldDB" id="A0A2M3ZRG9"/>
<feature type="region of interest" description="Disordered" evidence="1">
    <location>
        <begin position="92"/>
        <end position="120"/>
    </location>
</feature>
<evidence type="ECO:0000256" key="1">
    <source>
        <dbReference type="SAM" id="MobiDB-lite"/>
    </source>
</evidence>
<feature type="compositionally biased region" description="Polar residues" evidence="1">
    <location>
        <begin position="97"/>
        <end position="108"/>
    </location>
</feature>
<evidence type="ECO:0000313" key="3">
    <source>
        <dbReference type="EMBL" id="MBW31129.1"/>
    </source>
</evidence>
<reference evidence="3" key="1">
    <citation type="submission" date="2018-01" db="EMBL/GenBank/DDBJ databases">
        <title>An insight into the sialome of Amazonian anophelines.</title>
        <authorList>
            <person name="Ribeiro J.M."/>
            <person name="Scarpassa V."/>
            <person name="Calvo E."/>
        </authorList>
    </citation>
    <scope>NUCLEOTIDE SEQUENCE</scope>
    <source>
        <tissue evidence="3">Salivary glands</tissue>
    </source>
</reference>
<evidence type="ECO:0000256" key="2">
    <source>
        <dbReference type="SAM" id="Phobius"/>
    </source>
</evidence>
<organism evidence="3">
    <name type="scientific">Anopheles braziliensis</name>
    <dbReference type="NCBI Taxonomy" id="58242"/>
    <lineage>
        <taxon>Eukaryota</taxon>
        <taxon>Metazoa</taxon>
        <taxon>Ecdysozoa</taxon>
        <taxon>Arthropoda</taxon>
        <taxon>Hexapoda</taxon>
        <taxon>Insecta</taxon>
        <taxon>Pterygota</taxon>
        <taxon>Neoptera</taxon>
        <taxon>Endopterygota</taxon>
        <taxon>Diptera</taxon>
        <taxon>Nematocera</taxon>
        <taxon>Culicoidea</taxon>
        <taxon>Culicidae</taxon>
        <taxon>Anophelinae</taxon>
        <taxon>Anopheles</taxon>
    </lineage>
</organism>
<feature type="transmembrane region" description="Helical" evidence="2">
    <location>
        <begin position="5"/>
        <end position="25"/>
    </location>
</feature>
<keyword evidence="2" id="KW-1133">Transmembrane helix</keyword>
<sequence length="120" mass="13606">MLRRLILRVTVSIFLSVIIMLQSLLGTDMQTPGVFLGWQEAGKPNASTLLPFPSLFIHRFLVRIFPREYLSSSQTSLREKLGRMEGYTITEGRKQARTLSSQSPNHSTHSQEKNDKVMGV</sequence>
<keyword evidence="2" id="KW-0812">Transmembrane</keyword>
<keyword evidence="2" id="KW-0472">Membrane</keyword>
<protein>
    <submittedName>
        <fullName evidence="3">Putative secreted peptide</fullName>
    </submittedName>
</protein>
<proteinExistence type="predicted"/>